<accession>A0A7X2NQ51</accession>
<dbReference type="RefSeq" id="WP_154473861.1">
    <property type="nucleotide sequence ID" value="NZ_VUMD01000026.1"/>
</dbReference>
<comment type="caution">
    <text evidence="2">The sequence shown here is derived from an EMBL/GenBank/DDBJ whole genome shotgun (WGS) entry which is preliminary data.</text>
</comment>
<protein>
    <submittedName>
        <fullName evidence="2">Metal-dependent hydrolase</fullName>
    </submittedName>
</protein>
<dbReference type="PANTHER" id="PTHR35531:SF1">
    <property type="entry name" value="INNER MEMBRANE PROTEIN YBCI-RELATED"/>
    <property type="match status" value="1"/>
</dbReference>
<evidence type="ECO:0000313" key="2">
    <source>
        <dbReference type="EMBL" id="MSS38458.1"/>
    </source>
</evidence>
<feature type="transmembrane region" description="Helical" evidence="1">
    <location>
        <begin position="70"/>
        <end position="90"/>
    </location>
</feature>
<dbReference type="GO" id="GO:0016787">
    <property type="term" value="F:hydrolase activity"/>
    <property type="evidence" value="ECO:0007669"/>
    <property type="project" value="UniProtKB-KW"/>
</dbReference>
<gene>
    <name evidence="2" type="ORF">FYJ39_18535</name>
</gene>
<name>A0A7X2NQ51_9CLOT</name>
<dbReference type="PANTHER" id="PTHR35531">
    <property type="entry name" value="INNER MEMBRANE PROTEIN YBCI-RELATED"/>
    <property type="match status" value="1"/>
</dbReference>
<keyword evidence="1" id="KW-0472">Membrane</keyword>
<evidence type="ECO:0000256" key="1">
    <source>
        <dbReference type="SAM" id="Phobius"/>
    </source>
</evidence>
<feature type="transmembrane region" description="Helical" evidence="1">
    <location>
        <begin position="128"/>
        <end position="148"/>
    </location>
</feature>
<dbReference type="AlphaFoldDB" id="A0A7X2NQ51"/>
<dbReference type="Proteomes" id="UP000429958">
    <property type="component" value="Unassembled WGS sequence"/>
</dbReference>
<organism evidence="2 3">
    <name type="scientific">Clostridium porci</name>
    <dbReference type="NCBI Taxonomy" id="2605778"/>
    <lineage>
        <taxon>Bacteria</taxon>
        <taxon>Bacillati</taxon>
        <taxon>Bacillota</taxon>
        <taxon>Clostridia</taxon>
        <taxon>Eubacteriales</taxon>
        <taxon>Clostridiaceae</taxon>
        <taxon>Clostridium</taxon>
    </lineage>
</organism>
<dbReference type="InterPro" id="IPR007404">
    <property type="entry name" value="YdjM-like"/>
</dbReference>
<proteinExistence type="predicted"/>
<dbReference type="Pfam" id="PF04307">
    <property type="entry name" value="YdjM"/>
    <property type="match status" value="1"/>
</dbReference>
<dbReference type="EMBL" id="VUMD01000026">
    <property type="protein sequence ID" value="MSS38458.1"/>
    <property type="molecule type" value="Genomic_DNA"/>
</dbReference>
<keyword evidence="2" id="KW-0378">Hydrolase</keyword>
<sequence>MNGTAHAIMGACIGSLAIQSIQPDVQETAMIMCVSVVGALAPDIENVHSIIGRRFPITARILNFLFGHRGALHTPAFLLVLWCLLYRFSWLFCSGYAGHLLQDLFTAGGIPLFFPFSSKKVSLSPFRTGGIFDYVITFLLISLIYQLAG</sequence>
<reference evidence="2 3" key="1">
    <citation type="submission" date="2019-08" db="EMBL/GenBank/DDBJ databases">
        <title>In-depth cultivation of the pig gut microbiome towards novel bacterial diversity and tailored functional studies.</title>
        <authorList>
            <person name="Wylensek D."/>
            <person name="Hitch T.C.A."/>
            <person name="Clavel T."/>
        </authorList>
    </citation>
    <scope>NUCLEOTIDE SEQUENCE [LARGE SCALE GENOMIC DNA]</scope>
    <source>
        <strain evidence="2 3">WCA-389-WT-23D1</strain>
    </source>
</reference>
<keyword evidence="3" id="KW-1185">Reference proteome</keyword>
<keyword evidence="1" id="KW-1133">Transmembrane helix</keyword>
<evidence type="ECO:0000313" key="3">
    <source>
        <dbReference type="Proteomes" id="UP000429958"/>
    </source>
</evidence>
<keyword evidence="1" id="KW-0812">Transmembrane</keyword>